<reference evidence="3 4" key="1">
    <citation type="journal article" date="2016" name="Front. Microbiol.">
        <title>Fuerstia marisgermanicae gen. nov., sp. nov., an Unusual Member of the Phylum Planctomycetes from the German Wadden Sea.</title>
        <authorList>
            <person name="Kohn T."/>
            <person name="Heuer A."/>
            <person name="Jogler M."/>
            <person name="Vollmers J."/>
            <person name="Boedeker C."/>
            <person name="Bunk B."/>
            <person name="Rast P."/>
            <person name="Borchert D."/>
            <person name="Glockner I."/>
            <person name="Freese H.M."/>
            <person name="Klenk H.P."/>
            <person name="Overmann J."/>
            <person name="Kaster A.K."/>
            <person name="Rohde M."/>
            <person name="Wiegand S."/>
            <person name="Jogler C."/>
        </authorList>
    </citation>
    <scope>NUCLEOTIDE SEQUENCE [LARGE SCALE GENOMIC DNA]</scope>
    <source>
        <strain evidence="3 4">NH11</strain>
    </source>
</reference>
<dbReference type="InterPro" id="IPR041459">
    <property type="entry name" value="MPTase-PolyVal"/>
</dbReference>
<gene>
    <name evidence="3" type="primary">traC_6</name>
    <name evidence="3" type="ORF">Fuma_06250</name>
</gene>
<proteinExistence type="predicted"/>
<dbReference type="InterPro" id="IPR013610">
    <property type="entry name" value="ArdC_N"/>
</dbReference>
<keyword evidence="3" id="KW-0808">Transferase</keyword>
<dbReference type="OrthoDB" id="9792687at2"/>
<accession>A0A1P8WR93</accession>
<dbReference type="Proteomes" id="UP000187735">
    <property type="component" value="Chromosome"/>
</dbReference>
<name>A0A1P8WR93_9PLAN</name>
<dbReference type="Pfam" id="PF08401">
    <property type="entry name" value="ArdcN"/>
    <property type="match status" value="1"/>
</dbReference>
<dbReference type="Pfam" id="PF18818">
    <property type="entry name" value="MPTase-PolyVal"/>
    <property type="match status" value="1"/>
</dbReference>
<dbReference type="KEGG" id="fmr:Fuma_06250"/>
<dbReference type="STRING" id="1891926.Fuma_06250"/>
<feature type="domain" description="Polyvalent protein metallopeptidase" evidence="2">
    <location>
        <begin position="154"/>
        <end position="275"/>
    </location>
</feature>
<organism evidence="3 4">
    <name type="scientific">Fuerstiella marisgermanici</name>
    <dbReference type="NCBI Taxonomy" id="1891926"/>
    <lineage>
        <taxon>Bacteria</taxon>
        <taxon>Pseudomonadati</taxon>
        <taxon>Planctomycetota</taxon>
        <taxon>Planctomycetia</taxon>
        <taxon>Planctomycetales</taxon>
        <taxon>Planctomycetaceae</taxon>
        <taxon>Fuerstiella</taxon>
    </lineage>
</organism>
<evidence type="ECO:0000313" key="4">
    <source>
        <dbReference type="Proteomes" id="UP000187735"/>
    </source>
</evidence>
<dbReference type="PIRSF" id="PIRSF037112">
    <property type="entry name" value="Antirestriction_ArdC"/>
    <property type="match status" value="1"/>
</dbReference>
<dbReference type="RefSeq" id="WP_077027579.1">
    <property type="nucleotide sequence ID" value="NZ_CP017641.1"/>
</dbReference>
<dbReference type="AlphaFoldDB" id="A0A1P8WR93"/>
<evidence type="ECO:0000259" key="1">
    <source>
        <dbReference type="Pfam" id="PF08401"/>
    </source>
</evidence>
<keyword evidence="3" id="KW-0548">Nucleotidyltransferase</keyword>
<dbReference type="EC" id="2.7.7.-" evidence="3"/>
<dbReference type="EMBL" id="CP017641">
    <property type="protein sequence ID" value="APZ96580.1"/>
    <property type="molecule type" value="Genomic_DNA"/>
</dbReference>
<evidence type="ECO:0000259" key="2">
    <source>
        <dbReference type="Pfam" id="PF18818"/>
    </source>
</evidence>
<dbReference type="GO" id="GO:0003697">
    <property type="term" value="F:single-stranded DNA binding"/>
    <property type="evidence" value="ECO:0007669"/>
    <property type="project" value="InterPro"/>
</dbReference>
<feature type="domain" description="N-terminal" evidence="1">
    <location>
        <begin position="4"/>
        <end position="116"/>
    </location>
</feature>
<dbReference type="InterPro" id="IPR017113">
    <property type="entry name" value="Antirestriction_ArdC"/>
</dbReference>
<evidence type="ECO:0000313" key="3">
    <source>
        <dbReference type="EMBL" id="APZ96580.1"/>
    </source>
</evidence>
<dbReference type="GO" id="GO:0016779">
    <property type="term" value="F:nucleotidyltransferase activity"/>
    <property type="evidence" value="ECO:0007669"/>
    <property type="project" value="UniProtKB-KW"/>
</dbReference>
<protein>
    <submittedName>
        <fullName evidence="3">DNA primase TraC</fullName>
        <ecNumber evidence="3">2.7.7.-</ecNumber>
    </submittedName>
</protein>
<sequence>MKVDVYEMVTDRVVELLERGTVPWRKPWKGQNLHPCNGRTGSHYRGINPFLLEVAKISNGYKDHRWLTFKQAKDAGGTVKKGESSSLVVFWKWLEKADGDTGEVKRIPLLRYYRVFNVEQCKKLDESKLKAEPDIYEPSEWEAIENAERIADTWLESSGLRNRINHGGNRAAYCPSDDSLLMPDRDRFEASAEYYSTLFHELAHSTGHTDRLNRFESGGFGTDPYAKEELIAELGAAFLCGECGIESDTIENSAAYLNGWIRVLKGDKRLIASAAGAAQKAADMILGRKFEAKEDSTEKQPLVVGSMTT</sequence>
<keyword evidence="4" id="KW-1185">Reference proteome</keyword>